<keyword evidence="2" id="KW-1185">Reference proteome</keyword>
<sequence>MRDACGNFGVVVVIFISEISVVGVATGDDEGVDGSGFLADNSVLTVFLHGFKGEVANEQGHHLVLSEKVLRLGVIRSELRHGPRHHTLHFHRTFLQDLCQHRAHPNVDHMLHALRITPQQTHGTCRVLLPFAFPFLQKLQQRAHPALLNYQLTIARIVTRQRHQRRRGVRPLLRGPRVEDGDLLPDEAEDRLVRGYGREPPEVLAAGFAGRDPEEPGDVADGVFKWEETLRKAALGLSVNTHFMKALPRYLRTRARALSRTCSVSSMMRRVGRS</sequence>
<reference evidence="1 2" key="1">
    <citation type="journal article" date="2023" name="Life. Sci Alliance">
        <title>Evolutionary insights into 3D genome organization and epigenetic landscape of Vigna mungo.</title>
        <authorList>
            <person name="Junaid A."/>
            <person name="Singh B."/>
            <person name="Bhatia S."/>
        </authorList>
    </citation>
    <scope>NUCLEOTIDE SEQUENCE [LARGE SCALE GENOMIC DNA]</scope>
    <source>
        <strain evidence="1">Urdbean</strain>
    </source>
</reference>
<dbReference type="Proteomes" id="UP001374535">
    <property type="component" value="Chromosome 5"/>
</dbReference>
<proteinExistence type="predicted"/>
<organism evidence="1 2">
    <name type="scientific">Vigna mungo</name>
    <name type="common">Black gram</name>
    <name type="synonym">Phaseolus mungo</name>
    <dbReference type="NCBI Taxonomy" id="3915"/>
    <lineage>
        <taxon>Eukaryota</taxon>
        <taxon>Viridiplantae</taxon>
        <taxon>Streptophyta</taxon>
        <taxon>Embryophyta</taxon>
        <taxon>Tracheophyta</taxon>
        <taxon>Spermatophyta</taxon>
        <taxon>Magnoliopsida</taxon>
        <taxon>eudicotyledons</taxon>
        <taxon>Gunneridae</taxon>
        <taxon>Pentapetalae</taxon>
        <taxon>rosids</taxon>
        <taxon>fabids</taxon>
        <taxon>Fabales</taxon>
        <taxon>Fabaceae</taxon>
        <taxon>Papilionoideae</taxon>
        <taxon>50 kb inversion clade</taxon>
        <taxon>NPAAA clade</taxon>
        <taxon>indigoferoid/millettioid clade</taxon>
        <taxon>Phaseoleae</taxon>
        <taxon>Vigna</taxon>
    </lineage>
</organism>
<dbReference type="EMBL" id="CP144696">
    <property type="protein sequence ID" value="WVZ09469.1"/>
    <property type="molecule type" value="Genomic_DNA"/>
</dbReference>
<gene>
    <name evidence="1" type="ORF">V8G54_013999</name>
</gene>
<dbReference type="AlphaFoldDB" id="A0AAQ3RZ06"/>
<evidence type="ECO:0000313" key="1">
    <source>
        <dbReference type="EMBL" id="WVZ09469.1"/>
    </source>
</evidence>
<protein>
    <submittedName>
        <fullName evidence="1">Uncharacterized protein</fullName>
    </submittedName>
</protein>
<name>A0AAQ3RZ06_VIGMU</name>
<accession>A0AAQ3RZ06</accession>
<evidence type="ECO:0000313" key="2">
    <source>
        <dbReference type="Proteomes" id="UP001374535"/>
    </source>
</evidence>